<feature type="non-terminal residue" evidence="1">
    <location>
        <position position="170"/>
    </location>
</feature>
<dbReference type="CDD" id="cd00303">
    <property type="entry name" value="retropepsin_like"/>
    <property type="match status" value="1"/>
</dbReference>
<dbReference type="Gene3D" id="2.40.70.10">
    <property type="entry name" value="Acid Proteases"/>
    <property type="match status" value="1"/>
</dbReference>
<dbReference type="AlphaFoldDB" id="A0A0C2WX27"/>
<dbReference type="InterPro" id="IPR021109">
    <property type="entry name" value="Peptidase_aspartic_dom_sf"/>
</dbReference>
<gene>
    <name evidence="1" type="ORF">M378DRAFT_82671</name>
</gene>
<accession>A0A0C2WX27</accession>
<protein>
    <submittedName>
        <fullName evidence="1">Uncharacterized protein</fullName>
    </submittedName>
</protein>
<dbReference type="HOGENOM" id="CLU_133980_0_0_1"/>
<keyword evidence="2" id="KW-1185">Reference proteome</keyword>
<organism evidence="1 2">
    <name type="scientific">Amanita muscaria (strain Koide BX008)</name>
    <dbReference type="NCBI Taxonomy" id="946122"/>
    <lineage>
        <taxon>Eukaryota</taxon>
        <taxon>Fungi</taxon>
        <taxon>Dikarya</taxon>
        <taxon>Basidiomycota</taxon>
        <taxon>Agaricomycotina</taxon>
        <taxon>Agaricomycetes</taxon>
        <taxon>Agaricomycetidae</taxon>
        <taxon>Agaricales</taxon>
        <taxon>Pluteineae</taxon>
        <taxon>Amanitaceae</taxon>
        <taxon>Amanita</taxon>
    </lineage>
</organism>
<sequence length="170" mass="19152">MFEPTAKPSRGSLNWVYGQLCQGEDVALKALHRWSHRQRRPELTSNLVRELLGLTPDNIRAALRELKQPRRWIRKIGSNSLLLPLALDTLDDGRTFDIQGLLDSGATGCYLDEGFARAKGLNLEQLPRSIPIYNADGSFNEAGPIRFTTRLRLHIKDHSEVFTFAVTNLG</sequence>
<dbReference type="Proteomes" id="UP000054549">
    <property type="component" value="Unassembled WGS sequence"/>
</dbReference>
<reference evidence="1 2" key="1">
    <citation type="submission" date="2014-04" db="EMBL/GenBank/DDBJ databases">
        <title>Evolutionary Origins and Diversification of the Mycorrhizal Mutualists.</title>
        <authorList>
            <consortium name="DOE Joint Genome Institute"/>
            <consortium name="Mycorrhizal Genomics Consortium"/>
            <person name="Kohler A."/>
            <person name="Kuo A."/>
            <person name="Nagy L.G."/>
            <person name="Floudas D."/>
            <person name="Copeland A."/>
            <person name="Barry K.W."/>
            <person name="Cichocki N."/>
            <person name="Veneault-Fourrey C."/>
            <person name="LaButti K."/>
            <person name="Lindquist E.A."/>
            <person name="Lipzen A."/>
            <person name="Lundell T."/>
            <person name="Morin E."/>
            <person name="Murat C."/>
            <person name="Riley R."/>
            <person name="Ohm R."/>
            <person name="Sun H."/>
            <person name="Tunlid A."/>
            <person name="Henrissat B."/>
            <person name="Grigoriev I.V."/>
            <person name="Hibbett D.S."/>
            <person name="Martin F."/>
        </authorList>
    </citation>
    <scope>NUCLEOTIDE SEQUENCE [LARGE SCALE GENOMIC DNA]</scope>
    <source>
        <strain evidence="1 2">Koide BX008</strain>
    </source>
</reference>
<dbReference type="OrthoDB" id="3267566at2759"/>
<dbReference type="STRING" id="946122.A0A0C2WX27"/>
<proteinExistence type="predicted"/>
<dbReference type="EMBL" id="KN818285">
    <property type="protein sequence ID" value="KIL61381.1"/>
    <property type="molecule type" value="Genomic_DNA"/>
</dbReference>
<evidence type="ECO:0000313" key="1">
    <source>
        <dbReference type="EMBL" id="KIL61381.1"/>
    </source>
</evidence>
<name>A0A0C2WX27_AMAMK</name>
<dbReference type="InParanoid" id="A0A0C2WX27"/>
<evidence type="ECO:0000313" key="2">
    <source>
        <dbReference type="Proteomes" id="UP000054549"/>
    </source>
</evidence>